<accession>A0A8S5VXS7</accession>
<protein>
    <submittedName>
        <fullName evidence="1">Uncharacterized protein</fullName>
    </submittedName>
</protein>
<organism evidence="1">
    <name type="scientific">Ackermannviridae sp</name>
    <dbReference type="NCBI Taxonomy" id="2831612"/>
    <lineage>
        <taxon>Viruses</taxon>
        <taxon>Duplodnaviria</taxon>
        <taxon>Heunggongvirae</taxon>
        <taxon>Uroviricota</taxon>
        <taxon>Caudoviricetes</taxon>
        <taxon>Pantevenvirales</taxon>
        <taxon>Ackermannviridae</taxon>
    </lineage>
</organism>
<sequence>MKKRLLVLAVVFTLMVLLCVCKENPVVEEKTVSAKQEIVYAYISTEMLTNGYGGVYGHQDYICYGVLDGDNICDKEDRVDYVTMRRSEKNYSYIEYYYDRKIYEDGTNYDRYAGSALYLTDDIMCNHYKRAHDLETFRRYIAEIPRKLQENYIFKIGVVYGNVLENPKVIRFYFEKVSDTNAID</sequence>
<proteinExistence type="predicted"/>
<evidence type="ECO:0000313" key="1">
    <source>
        <dbReference type="EMBL" id="DAI06120.1"/>
    </source>
</evidence>
<name>A0A8S5VXS7_9CAUD</name>
<dbReference type="EMBL" id="BK024707">
    <property type="protein sequence ID" value="DAI06120.1"/>
    <property type="molecule type" value="Genomic_DNA"/>
</dbReference>
<reference evidence="1" key="1">
    <citation type="journal article" date="2021" name="Proc. Natl. Acad. Sci. U.S.A.">
        <title>A Catalog of Tens of Thousands of Viruses from Human Metagenomes Reveals Hidden Associations with Chronic Diseases.</title>
        <authorList>
            <person name="Tisza M.J."/>
            <person name="Buck C.B."/>
        </authorList>
    </citation>
    <scope>NUCLEOTIDE SEQUENCE</scope>
    <source>
        <strain evidence="1">CtoGb15</strain>
    </source>
</reference>